<dbReference type="PANTHER" id="PTHR15549:SF6">
    <property type="entry name" value="MID2 DOMAIN-CONTAINING PROTEIN"/>
    <property type="match status" value="1"/>
</dbReference>
<sequence>MLAGVVRRAVPLTLVSLSLLVAPSLADEFTNPANSYLDLQKHYKLGETYPITWVTSLQYITLEIRHWGSTGATVGVLALAIPNSGIFDWTVGEHDNVSGKEIAGNSQFKFVITDPTGKINSSTTGNGFSKGLLQSRGFIIDDTTSTSTTTSTSSTSSAPASASSAPSKTSTETSQTAAGVTDGGLTQSAKIGIGVGVGIGALLLIVVAVGMTVFVMRRRQREKGVLAANETPVAPALEYGDKLPEMGGYERRGELNSQNYSMPPSELPGHPDTHPRR</sequence>
<feature type="signal peptide" evidence="7">
    <location>
        <begin position="1"/>
        <end position="26"/>
    </location>
</feature>
<dbReference type="Proteomes" id="UP001172155">
    <property type="component" value="Unassembled WGS sequence"/>
</dbReference>
<keyword evidence="7" id="KW-0732">Signal</keyword>
<evidence type="ECO:0008006" key="10">
    <source>
        <dbReference type="Google" id="ProtNLM"/>
    </source>
</evidence>
<feature type="region of interest" description="Disordered" evidence="5">
    <location>
        <begin position="144"/>
        <end position="182"/>
    </location>
</feature>
<dbReference type="AlphaFoldDB" id="A0AA40K4K5"/>
<dbReference type="GO" id="GO:0071944">
    <property type="term" value="C:cell periphery"/>
    <property type="evidence" value="ECO:0007669"/>
    <property type="project" value="UniProtKB-ARBA"/>
</dbReference>
<dbReference type="InterPro" id="IPR051694">
    <property type="entry name" value="Immunoregulatory_rcpt-like"/>
</dbReference>
<keyword evidence="9" id="KW-1185">Reference proteome</keyword>
<organism evidence="8 9">
    <name type="scientific">Schizothecium vesticola</name>
    <dbReference type="NCBI Taxonomy" id="314040"/>
    <lineage>
        <taxon>Eukaryota</taxon>
        <taxon>Fungi</taxon>
        <taxon>Dikarya</taxon>
        <taxon>Ascomycota</taxon>
        <taxon>Pezizomycotina</taxon>
        <taxon>Sordariomycetes</taxon>
        <taxon>Sordariomycetidae</taxon>
        <taxon>Sordariales</taxon>
        <taxon>Schizotheciaceae</taxon>
        <taxon>Schizothecium</taxon>
    </lineage>
</organism>
<feature type="compositionally biased region" description="Low complexity" evidence="5">
    <location>
        <begin position="144"/>
        <end position="174"/>
    </location>
</feature>
<dbReference type="PANTHER" id="PTHR15549">
    <property type="entry name" value="PAIRED IMMUNOGLOBULIN-LIKE TYPE 2 RECEPTOR"/>
    <property type="match status" value="1"/>
</dbReference>
<keyword evidence="4 6" id="KW-0472">Membrane</keyword>
<evidence type="ECO:0000256" key="6">
    <source>
        <dbReference type="SAM" id="Phobius"/>
    </source>
</evidence>
<feature type="chain" id="PRO_5041234562" description="Mid2 domain-containing protein" evidence="7">
    <location>
        <begin position="27"/>
        <end position="277"/>
    </location>
</feature>
<protein>
    <recommendedName>
        <fullName evidence="10">Mid2 domain-containing protein</fullName>
    </recommendedName>
</protein>
<keyword evidence="2 6" id="KW-0812">Transmembrane</keyword>
<proteinExistence type="predicted"/>
<evidence type="ECO:0000256" key="7">
    <source>
        <dbReference type="SAM" id="SignalP"/>
    </source>
</evidence>
<comment type="caution">
    <text evidence="8">The sequence shown here is derived from an EMBL/GenBank/DDBJ whole genome shotgun (WGS) entry which is preliminary data.</text>
</comment>
<accession>A0AA40K4K5</accession>
<gene>
    <name evidence="8" type="ORF">B0T18DRAFT_410008</name>
</gene>
<evidence type="ECO:0000256" key="3">
    <source>
        <dbReference type="ARBA" id="ARBA00022989"/>
    </source>
</evidence>
<name>A0AA40K4K5_9PEZI</name>
<evidence type="ECO:0000256" key="2">
    <source>
        <dbReference type="ARBA" id="ARBA00022692"/>
    </source>
</evidence>
<feature type="compositionally biased region" description="Basic and acidic residues" evidence="5">
    <location>
        <begin position="239"/>
        <end position="254"/>
    </location>
</feature>
<evidence type="ECO:0000256" key="4">
    <source>
        <dbReference type="ARBA" id="ARBA00023136"/>
    </source>
</evidence>
<comment type="subcellular location">
    <subcellularLocation>
        <location evidence="1">Membrane</location>
        <topology evidence="1">Single-pass membrane protein</topology>
    </subcellularLocation>
</comment>
<feature type="region of interest" description="Disordered" evidence="5">
    <location>
        <begin position="239"/>
        <end position="277"/>
    </location>
</feature>
<evidence type="ECO:0000256" key="1">
    <source>
        <dbReference type="ARBA" id="ARBA00004167"/>
    </source>
</evidence>
<keyword evidence="3 6" id="KW-1133">Transmembrane helix</keyword>
<dbReference type="EMBL" id="JAUKUD010000004">
    <property type="protein sequence ID" value="KAK0745693.1"/>
    <property type="molecule type" value="Genomic_DNA"/>
</dbReference>
<evidence type="ECO:0000313" key="8">
    <source>
        <dbReference type="EMBL" id="KAK0745693.1"/>
    </source>
</evidence>
<dbReference type="GO" id="GO:0016020">
    <property type="term" value="C:membrane"/>
    <property type="evidence" value="ECO:0007669"/>
    <property type="project" value="UniProtKB-SubCell"/>
</dbReference>
<evidence type="ECO:0000313" key="9">
    <source>
        <dbReference type="Proteomes" id="UP001172155"/>
    </source>
</evidence>
<reference evidence="8" key="1">
    <citation type="submission" date="2023-06" db="EMBL/GenBank/DDBJ databases">
        <title>Genome-scale phylogeny and comparative genomics of the fungal order Sordariales.</title>
        <authorList>
            <consortium name="Lawrence Berkeley National Laboratory"/>
            <person name="Hensen N."/>
            <person name="Bonometti L."/>
            <person name="Westerberg I."/>
            <person name="Brannstrom I.O."/>
            <person name="Guillou S."/>
            <person name="Cros-Aarteil S."/>
            <person name="Calhoun S."/>
            <person name="Haridas S."/>
            <person name="Kuo A."/>
            <person name="Mondo S."/>
            <person name="Pangilinan J."/>
            <person name="Riley R."/>
            <person name="LaButti K."/>
            <person name="Andreopoulos B."/>
            <person name="Lipzen A."/>
            <person name="Chen C."/>
            <person name="Yanf M."/>
            <person name="Daum C."/>
            <person name="Ng V."/>
            <person name="Clum A."/>
            <person name="Steindorff A."/>
            <person name="Ohm R."/>
            <person name="Martin F."/>
            <person name="Silar P."/>
            <person name="Natvig D."/>
            <person name="Lalanne C."/>
            <person name="Gautier V."/>
            <person name="Ament-velasquez S.L."/>
            <person name="Kruys A."/>
            <person name="Hutchinson M.I."/>
            <person name="Powell A.J."/>
            <person name="Barry K."/>
            <person name="Miller A.N."/>
            <person name="Grigoriev I.V."/>
            <person name="Debuchy R."/>
            <person name="Gladieux P."/>
            <person name="Thoren M.H."/>
            <person name="Johannesson H."/>
        </authorList>
    </citation>
    <scope>NUCLEOTIDE SEQUENCE</scope>
    <source>
        <strain evidence="8">SMH3187-1</strain>
    </source>
</reference>
<evidence type="ECO:0000256" key="5">
    <source>
        <dbReference type="SAM" id="MobiDB-lite"/>
    </source>
</evidence>
<feature type="transmembrane region" description="Helical" evidence="6">
    <location>
        <begin position="191"/>
        <end position="216"/>
    </location>
</feature>